<evidence type="ECO:0000313" key="2">
    <source>
        <dbReference type="Proteomes" id="UP001054837"/>
    </source>
</evidence>
<organism evidence="1 2">
    <name type="scientific">Caerostris darwini</name>
    <dbReference type="NCBI Taxonomy" id="1538125"/>
    <lineage>
        <taxon>Eukaryota</taxon>
        <taxon>Metazoa</taxon>
        <taxon>Ecdysozoa</taxon>
        <taxon>Arthropoda</taxon>
        <taxon>Chelicerata</taxon>
        <taxon>Arachnida</taxon>
        <taxon>Araneae</taxon>
        <taxon>Araneomorphae</taxon>
        <taxon>Entelegynae</taxon>
        <taxon>Araneoidea</taxon>
        <taxon>Araneidae</taxon>
        <taxon>Caerostris</taxon>
    </lineage>
</organism>
<sequence>MQSGNNNILSSRVKIFCDKGTTPVRPTFQTSEVLWLVFTMKNSPNGFSSANFRREFTTVASRKQCFSEVSGQFHQPDNFSQMTPFIN</sequence>
<accession>A0AAV4NJC4</accession>
<dbReference type="EMBL" id="BPLQ01001674">
    <property type="protein sequence ID" value="GIX83840.1"/>
    <property type="molecule type" value="Genomic_DNA"/>
</dbReference>
<keyword evidence="2" id="KW-1185">Reference proteome</keyword>
<evidence type="ECO:0000313" key="1">
    <source>
        <dbReference type="EMBL" id="GIX83840.1"/>
    </source>
</evidence>
<dbReference type="Proteomes" id="UP001054837">
    <property type="component" value="Unassembled WGS sequence"/>
</dbReference>
<protein>
    <submittedName>
        <fullName evidence="1">Uncharacterized protein</fullName>
    </submittedName>
</protein>
<proteinExistence type="predicted"/>
<reference evidence="1 2" key="1">
    <citation type="submission" date="2021-06" db="EMBL/GenBank/DDBJ databases">
        <title>Caerostris darwini draft genome.</title>
        <authorList>
            <person name="Kono N."/>
            <person name="Arakawa K."/>
        </authorList>
    </citation>
    <scope>NUCLEOTIDE SEQUENCE [LARGE SCALE GENOMIC DNA]</scope>
</reference>
<gene>
    <name evidence="1" type="ORF">CDAR_88561</name>
</gene>
<dbReference type="AlphaFoldDB" id="A0AAV4NJC4"/>
<name>A0AAV4NJC4_9ARAC</name>
<comment type="caution">
    <text evidence="1">The sequence shown here is derived from an EMBL/GenBank/DDBJ whole genome shotgun (WGS) entry which is preliminary data.</text>
</comment>